<name>A0A6C0I5C5_9ZZZZ</name>
<dbReference type="InterPro" id="IPR013083">
    <property type="entry name" value="Znf_RING/FYVE/PHD"/>
</dbReference>
<sequence>MSFTYTEYNYVGYDYPTNTFNKYQDKIKEHISELIRIEKNNNNRVYVNNMLIKIVMDILKEGYSPFIFFNEEYIINKLKLIRLNDIINKSIEWINRYKLCTCNVFNFCYYSIDPSYDRNMIYSIIKNNIIEYGIIPRCKYLLLSFQYYIQEKRVGTIQEVADYEILLNEIETDPEEFHNKYKHKLPTQNLSNLIEKTMNDELFEKEQPCCGICQYDIEPSQNYYELPCGHKYHVKDEECLELSTIVCWLKTNKLCPLCKKEVIL</sequence>
<dbReference type="EMBL" id="MN740109">
    <property type="protein sequence ID" value="QHT88094.1"/>
    <property type="molecule type" value="Genomic_DNA"/>
</dbReference>
<dbReference type="Pfam" id="PF17123">
    <property type="entry name" value="zf-RING_11"/>
    <property type="match status" value="1"/>
</dbReference>
<proteinExistence type="predicted"/>
<organism evidence="2">
    <name type="scientific">viral metagenome</name>
    <dbReference type="NCBI Taxonomy" id="1070528"/>
    <lineage>
        <taxon>unclassified sequences</taxon>
        <taxon>metagenomes</taxon>
        <taxon>organismal metagenomes</taxon>
    </lineage>
</organism>
<evidence type="ECO:0000259" key="1">
    <source>
        <dbReference type="PROSITE" id="PS50089"/>
    </source>
</evidence>
<feature type="domain" description="RING-type" evidence="1">
    <location>
        <begin position="210"/>
        <end position="259"/>
    </location>
</feature>
<reference evidence="2" key="1">
    <citation type="journal article" date="2020" name="Nature">
        <title>Giant virus diversity and host interactions through global metagenomics.</title>
        <authorList>
            <person name="Schulz F."/>
            <person name="Roux S."/>
            <person name="Paez-Espino D."/>
            <person name="Jungbluth S."/>
            <person name="Walsh D.A."/>
            <person name="Denef V.J."/>
            <person name="McMahon K.D."/>
            <person name="Konstantinidis K.T."/>
            <person name="Eloe-Fadrosh E.A."/>
            <person name="Kyrpides N.C."/>
            <person name="Woyke T."/>
        </authorList>
    </citation>
    <scope>NUCLEOTIDE SEQUENCE</scope>
    <source>
        <strain evidence="2">GVMAG-M-3300023184-24</strain>
    </source>
</reference>
<protein>
    <recommendedName>
        <fullName evidence="1">RING-type domain-containing protein</fullName>
    </recommendedName>
</protein>
<dbReference type="PROSITE" id="PS50089">
    <property type="entry name" value="ZF_RING_2"/>
    <property type="match status" value="1"/>
</dbReference>
<evidence type="ECO:0000313" key="2">
    <source>
        <dbReference type="EMBL" id="QHT88094.1"/>
    </source>
</evidence>
<dbReference type="Gene3D" id="3.30.40.10">
    <property type="entry name" value="Zinc/RING finger domain, C3HC4 (zinc finger)"/>
    <property type="match status" value="1"/>
</dbReference>
<accession>A0A6C0I5C5</accession>
<dbReference type="SUPFAM" id="SSF57850">
    <property type="entry name" value="RING/U-box"/>
    <property type="match status" value="1"/>
</dbReference>
<dbReference type="InterPro" id="IPR001841">
    <property type="entry name" value="Znf_RING"/>
</dbReference>
<dbReference type="AlphaFoldDB" id="A0A6C0I5C5"/>